<organism evidence="1 2">
    <name type="scientific">Sulfobacillus thermosulfidooxidans (strain DSM 9293 / VKM B-1269 / AT-1)</name>
    <dbReference type="NCBI Taxonomy" id="929705"/>
    <lineage>
        <taxon>Bacteria</taxon>
        <taxon>Bacillati</taxon>
        <taxon>Bacillota</taxon>
        <taxon>Clostridia</taxon>
        <taxon>Eubacteriales</taxon>
        <taxon>Clostridiales Family XVII. Incertae Sedis</taxon>
        <taxon>Sulfobacillus</taxon>
    </lineage>
</organism>
<dbReference type="EMBL" id="FWWY01000002">
    <property type="protein sequence ID" value="SMC08012.1"/>
    <property type="molecule type" value="Genomic_DNA"/>
</dbReference>
<sequence>MRFTYRELLLLDDLVTRYATVLDDELESLGNMPPIFARAARRDWQRRCRLHATLQAKITTAIQHRQARMTPEQIRRQALF</sequence>
<name>A0A1W1WP78_SULTA</name>
<proteinExistence type="predicted"/>
<keyword evidence="2" id="KW-1185">Reference proteome</keyword>
<accession>A0A1W1WP78</accession>
<protein>
    <submittedName>
        <fullName evidence="1">Uncharacterized protein</fullName>
    </submittedName>
</protein>
<reference evidence="2" key="1">
    <citation type="submission" date="2017-04" db="EMBL/GenBank/DDBJ databases">
        <authorList>
            <person name="Varghese N."/>
            <person name="Submissions S."/>
        </authorList>
    </citation>
    <scope>NUCLEOTIDE SEQUENCE [LARGE SCALE GENOMIC DNA]</scope>
    <source>
        <strain evidence="2">DSM 9293</strain>
    </source>
</reference>
<dbReference type="RefSeq" id="WP_084662042.1">
    <property type="nucleotide sequence ID" value="NZ_FWWY01000002.1"/>
</dbReference>
<gene>
    <name evidence="1" type="ORF">SAMN00768000_3593</name>
</gene>
<evidence type="ECO:0000313" key="1">
    <source>
        <dbReference type="EMBL" id="SMC08012.1"/>
    </source>
</evidence>
<evidence type="ECO:0000313" key="2">
    <source>
        <dbReference type="Proteomes" id="UP000192660"/>
    </source>
</evidence>
<dbReference type="AlphaFoldDB" id="A0A1W1WP78"/>
<dbReference type="Proteomes" id="UP000192660">
    <property type="component" value="Unassembled WGS sequence"/>
</dbReference>